<dbReference type="STRING" id="642780.SAMN04488570_3782"/>
<evidence type="ECO:0000313" key="2">
    <source>
        <dbReference type="Proteomes" id="UP000198859"/>
    </source>
</evidence>
<dbReference type="Proteomes" id="UP000198859">
    <property type="component" value="Chromosome I"/>
</dbReference>
<reference evidence="2" key="1">
    <citation type="submission" date="2016-10" db="EMBL/GenBank/DDBJ databases">
        <authorList>
            <person name="Varghese N."/>
            <person name="Submissions S."/>
        </authorList>
    </citation>
    <scope>NUCLEOTIDE SEQUENCE [LARGE SCALE GENOMIC DNA]</scope>
    <source>
        <strain evidence="2">DSM 22127</strain>
    </source>
</reference>
<accession>A0A1H1YBC9</accession>
<dbReference type="OrthoDB" id="3787526at2"/>
<name>A0A1H1YBC9_9ACTN</name>
<proteinExistence type="predicted"/>
<dbReference type="AlphaFoldDB" id="A0A1H1YBC9"/>
<protein>
    <submittedName>
        <fullName evidence="1">Uncharacterized protein</fullName>
    </submittedName>
</protein>
<sequence>MVLVSVPVAGSGSARASCAAPELAVAGAGTGPAGVARVPAGGSLAVAGRGFVEGCDDTGGATTGPGCGAREPREVERPRRDVALVLVQGSRRWTLGTADAGTASDDRLGRVSWRVEVPAAVRPGPARLVTRDAELRVRVVAPG</sequence>
<keyword evidence="2" id="KW-1185">Reference proteome</keyword>
<dbReference type="EMBL" id="LT629757">
    <property type="protein sequence ID" value="SDT18702.1"/>
    <property type="molecule type" value="Genomic_DNA"/>
</dbReference>
<gene>
    <name evidence="1" type="ORF">SAMN04488570_3782</name>
</gene>
<organism evidence="1 2">
    <name type="scientific">Nocardioides scoriae</name>
    <dbReference type="NCBI Taxonomy" id="642780"/>
    <lineage>
        <taxon>Bacteria</taxon>
        <taxon>Bacillati</taxon>
        <taxon>Actinomycetota</taxon>
        <taxon>Actinomycetes</taxon>
        <taxon>Propionibacteriales</taxon>
        <taxon>Nocardioidaceae</taxon>
        <taxon>Nocardioides</taxon>
    </lineage>
</organism>
<dbReference type="RefSeq" id="WP_091732967.1">
    <property type="nucleotide sequence ID" value="NZ_LT629757.1"/>
</dbReference>
<evidence type="ECO:0000313" key="1">
    <source>
        <dbReference type="EMBL" id="SDT18702.1"/>
    </source>
</evidence>